<dbReference type="Proteomes" id="UP000017800">
    <property type="component" value="Unassembled WGS sequence"/>
</dbReference>
<reference evidence="1 2" key="1">
    <citation type="submission" date="2013-10" db="EMBL/GenBank/DDBJ databases">
        <authorList>
            <person name="Ichikawa N."/>
            <person name="Kimura A."/>
            <person name="Ohji S."/>
            <person name="Hosoyama A."/>
            <person name="Fujita N."/>
        </authorList>
    </citation>
    <scope>NUCLEOTIDE SEQUENCE [LARGE SCALE GENOMIC DNA]</scope>
    <source>
        <strain evidence="1 2">NBRC 102217</strain>
    </source>
</reference>
<proteinExistence type="predicted"/>
<accession>V5F0B8</accession>
<dbReference type="EMBL" id="BAUJ01000005">
    <property type="protein sequence ID" value="GAD88549.1"/>
    <property type="molecule type" value="Genomic_DNA"/>
</dbReference>
<organism evidence="1 2">
    <name type="scientific">Vibrio halioticoli NBRC 102217</name>
    <dbReference type="NCBI Taxonomy" id="1219072"/>
    <lineage>
        <taxon>Bacteria</taxon>
        <taxon>Pseudomonadati</taxon>
        <taxon>Pseudomonadota</taxon>
        <taxon>Gammaproteobacteria</taxon>
        <taxon>Vibrionales</taxon>
        <taxon>Vibrionaceae</taxon>
        <taxon>Vibrio</taxon>
    </lineage>
</organism>
<comment type="caution">
    <text evidence="1">The sequence shown here is derived from an EMBL/GenBank/DDBJ whole genome shotgun (WGS) entry which is preliminary data.</text>
</comment>
<sequence length="58" mass="6904">MAEIALRSVSHQNNHKKLISYLIQTKQQLKVEINKRDNLKINLKVKYFTEYDVLSTKE</sequence>
<dbReference type="AlphaFoldDB" id="V5F0B8"/>
<evidence type="ECO:0000313" key="2">
    <source>
        <dbReference type="Proteomes" id="UP000017800"/>
    </source>
</evidence>
<keyword evidence="2" id="KW-1185">Reference proteome</keyword>
<evidence type="ECO:0000313" key="1">
    <source>
        <dbReference type="EMBL" id="GAD88549.1"/>
    </source>
</evidence>
<protein>
    <submittedName>
        <fullName evidence="1">Uncharacterized protein</fullName>
    </submittedName>
</protein>
<reference evidence="1 2" key="2">
    <citation type="submission" date="2013-11" db="EMBL/GenBank/DDBJ databases">
        <title>Whole genome shotgun sequence of Vibrio halioticoli NBRC 102217.</title>
        <authorList>
            <person name="Isaki S."/>
            <person name="Kimura A."/>
            <person name="Ohji S."/>
            <person name="Hosoyama A."/>
            <person name="Fujita N."/>
            <person name="Hashimoto M."/>
            <person name="Hosoyama Y."/>
            <person name="Yamazoe A."/>
        </authorList>
    </citation>
    <scope>NUCLEOTIDE SEQUENCE [LARGE SCALE GENOMIC DNA]</scope>
    <source>
        <strain evidence="1 2">NBRC 102217</strain>
    </source>
</reference>
<gene>
    <name evidence="1" type="ORF">VHA01S_005_01530</name>
</gene>
<name>V5F0B8_9VIBR</name>